<dbReference type="EMBL" id="MW762687">
    <property type="protein sequence ID" value="QVJ99664.1"/>
    <property type="molecule type" value="Genomic_DNA"/>
</dbReference>
<name>A0A8E5XRH8_9PHAE</name>
<dbReference type="InterPro" id="IPR020070">
    <property type="entry name" value="Ribosomal_bL9_N"/>
</dbReference>
<gene>
    <name evidence="1 4" type="primary">rpl9</name>
</gene>
<keyword evidence="1" id="KW-0694">RNA-binding</keyword>
<geneLocation type="chloroplast" evidence="4"/>
<dbReference type="Pfam" id="PF01281">
    <property type="entry name" value="Ribosomal_L9_N"/>
    <property type="match status" value="1"/>
</dbReference>
<keyword evidence="1" id="KW-0699">rRNA-binding</keyword>
<dbReference type="InterPro" id="IPR020594">
    <property type="entry name" value="Ribosomal_bL9_bac/chp"/>
</dbReference>
<accession>A0A8E5XRH8</accession>
<evidence type="ECO:0000259" key="2">
    <source>
        <dbReference type="Pfam" id="PF01281"/>
    </source>
</evidence>
<comment type="function">
    <text evidence="1">Binds to the 23S rRNA.</text>
</comment>
<dbReference type="RefSeq" id="YP_010185320.1">
    <property type="nucleotide sequence ID" value="NC_058314.1"/>
</dbReference>
<evidence type="ECO:0000259" key="3">
    <source>
        <dbReference type="Pfam" id="PF03948"/>
    </source>
</evidence>
<keyword evidence="1" id="KW-0687">Ribonucleoprotein</keyword>
<organism evidence="4">
    <name type="scientific">Ishige okamurae</name>
    <dbReference type="NCBI Taxonomy" id="233772"/>
    <lineage>
        <taxon>Eukaryota</taxon>
        <taxon>Sar</taxon>
        <taxon>Stramenopiles</taxon>
        <taxon>Ochrophyta</taxon>
        <taxon>PX clade</taxon>
        <taxon>Phaeophyceae</taxon>
        <taxon>Ectocarpales</taxon>
        <taxon>Ishigeaceae</taxon>
        <taxon>Ishige</taxon>
    </lineage>
</organism>
<evidence type="ECO:0000256" key="1">
    <source>
        <dbReference type="HAMAP-Rule" id="MF_00503"/>
    </source>
</evidence>
<dbReference type="Pfam" id="PF03948">
    <property type="entry name" value="Ribosomal_L9_C"/>
    <property type="match status" value="1"/>
</dbReference>
<keyword evidence="4" id="KW-0150">Chloroplast</keyword>
<dbReference type="HAMAP" id="MF_00503">
    <property type="entry name" value="Ribosomal_bL9"/>
    <property type="match status" value="1"/>
</dbReference>
<dbReference type="GO" id="GO:1990904">
    <property type="term" value="C:ribonucleoprotein complex"/>
    <property type="evidence" value="ECO:0007669"/>
    <property type="project" value="UniProtKB-KW"/>
</dbReference>
<dbReference type="GeneID" id="68216525"/>
<dbReference type="InterPro" id="IPR000244">
    <property type="entry name" value="Ribosomal_bL9"/>
</dbReference>
<reference evidence="4" key="1">
    <citation type="submission" date="2021-03" db="EMBL/GenBank/DDBJ databases">
        <title>The complete chloroplast genome of Ishige okamurae.</title>
        <authorList>
            <person name="Wang X."/>
        </authorList>
    </citation>
    <scope>NUCLEOTIDE SEQUENCE</scope>
</reference>
<keyword evidence="1 4" id="KW-0689">Ribosomal protein</keyword>
<dbReference type="AlphaFoldDB" id="A0A8E5XRH8"/>
<dbReference type="InterPro" id="IPR020069">
    <property type="entry name" value="Ribosomal_bL9_C"/>
</dbReference>
<dbReference type="GO" id="GO:0005840">
    <property type="term" value="C:ribosome"/>
    <property type="evidence" value="ECO:0007669"/>
    <property type="project" value="UniProtKB-KW"/>
</dbReference>
<proteinExistence type="inferred from homology"/>
<evidence type="ECO:0000313" key="4">
    <source>
        <dbReference type="EMBL" id="QVJ99664.1"/>
    </source>
</evidence>
<dbReference type="GO" id="GO:0009507">
    <property type="term" value="C:chloroplast"/>
    <property type="evidence" value="ECO:0007669"/>
    <property type="project" value="UniProtKB-SubCell"/>
</dbReference>
<dbReference type="GO" id="GO:0019843">
    <property type="term" value="F:rRNA binding"/>
    <property type="evidence" value="ECO:0007669"/>
    <property type="project" value="UniProtKB-UniRule"/>
</dbReference>
<feature type="domain" description="Large ribosomal subunit protein bL9 C-terminal" evidence="3">
    <location>
        <begin position="75"/>
        <end position="152"/>
    </location>
</feature>
<sequence length="155" mass="17909">MTKRAIEIILAESIPRQGNRGDLIKIKPGYFRNYIVPLKLGQRVTAARVKQYNIQQNLLKIKKEKFLEECLVNKNVLENLKKFQIKRHVGEEGKIFGKITNRRIIELIKSKGSSTLELTKDQLKVPEIKRLGEYPVQIDFTNNITATIILEVLPK</sequence>
<dbReference type="GO" id="GO:0006412">
    <property type="term" value="P:translation"/>
    <property type="evidence" value="ECO:0007669"/>
    <property type="project" value="UniProtKB-UniRule"/>
</dbReference>
<comment type="similarity">
    <text evidence="1">Belongs to the bacterial ribosomal protein bL9 family.</text>
</comment>
<dbReference type="PANTHER" id="PTHR21368">
    <property type="entry name" value="50S RIBOSOMAL PROTEIN L9"/>
    <property type="match status" value="1"/>
</dbReference>
<dbReference type="NCBIfam" id="TIGR00158">
    <property type="entry name" value="L9"/>
    <property type="match status" value="1"/>
</dbReference>
<feature type="domain" description="Ribosomal protein L9" evidence="2">
    <location>
        <begin position="6"/>
        <end position="52"/>
    </location>
</feature>
<protein>
    <recommendedName>
        <fullName evidence="1">Large ribosomal subunit protein bL9c</fullName>
    </recommendedName>
</protein>
<comment type="subcellular location">
    <subcellularLocation>
        <location evidence="1">Plastid</location>
        <location evidence="1">Chloroplast</location>
    </subcellularLocation>
</comment>
<keyword evidence="4" id="KW-0934">Plastid</keyword>
<dbReference type="GO" id="GO:0003735">
    <property type="term" value="F:structural constituent of ribosome"/>
    <property type="evidence" value="ECO:0007669"/>
    <property type="project" value="InterPro"/>
</dbReference>